<evidence type="ECO:0000313" key="3">
    <source>
        <dbReference type="Proteomes" id="UP000254877"/>
    </source>
</evidence>
<dbReference type="EMBL" id="UGAB01000002">
    <property type="protein sequence ID" value="STF46256.1"/>
    <property type="molecule type" value="Genomic_DNA"/>
</dbReference>
<keyword evidence="1" id="KW-0472">Membrane</keyword>
<accession>A0A376LPS6</accession>
<organism evidence="2 3">
    <name type="scientific">Escherichia coli</name>
    <dbReference type="NCBI Taxonomy" id="562"/>
    <lineage>
        <taxon>Bacteria</taxon>
        <taxon>Pseudomonadati</taxon>
        <taxon>Pseudomonadota</taxon>
        <taxon>Gammaproteobacteria</taxon>
        <taxon>Enterobacterales</taxon>
        <taxon>Enterobacteriaceae</taxon>
        <taxon>Escherichia</taxon>
    </lineage>
</organism>
<keyword evidence="1" id="KW-0812">Transmembrane</keyword>
<evidence type="ECO:0000256" key="1">
    <source>
        <dbReference type="SAM" id="Phobius"/>
    </source>
</evidence>
<feature type="transmembrane region" description="Helical" evidence="1">
    <location>
        <begin position="6"/>
        <end position="29"/>
    </location>
</feature>
<protein>
    <submittedName>
        <fullName evidence="2">Uncharacterized protein</fullName>
    </submittedName>
</protein>
<dbReference type="AlphaFoldDB" id="A0A376LPS6"/>
<name>A0A376LPS6_ECOLX</name>
<evidence type="ECO:0000313" key="2">
    <source>
        <dbReference type="EMBL" id="STF46256.1"/>
    </source>
</evidence>
<dbReference type="Proteomes" id="UP000254877">
    <property type="component" value="Unassembled WGS sequence"/>
</dbReference>
<reference evidence="2 3" key="1">
    <citation type="submission" date="2018-06" db="EMBL/GenBank/DDBJ databases">
        <authorList>
            <consortium name="Pathogen Informatics"/>
            <person name="Doyle S."/>
        </authorList>
    </citation>
    <scope>NUCLEOTIDE SEQUENCE [LARGE SCALE GENOMIC DNA]</scope>
    <source>
        <strain evidence="2 3">NCTC7928</strain>
    </source>
</reference>
<proteinExistence type="predicted"/>
<sequence length="35" mass="3786">MDDYIIAGLIGISVFLVGSIIVALINVYIKYLVEG</sequence>
<gene>
    <name evidence="2" type="ORF">NCTC7928_07058</name>
</gene>
<keyword evidence="1" id="KW-1133">Transmembrane helix</keyword>